<keyword evidence="1" id="KW-0472">Membrane</keyword>
<accession>A0ABZ3EV04</accession>
<sequence>MRRRGFLTLLGIFALIAVLNAIAWESEAFCNFYVRNIFPLWVNTYGRFTGLFPFSIGEIMMAAGLVVTMIAVVLGFVAAIFLLAFKRSSIYSKVMGFCGRYFTAYAWIFAGFCGVMTLNCFIPYHSSALTQRYGMLDRMSPQDPLLPDLLQKEYTLEELENLRDYVVIRANELAKQVNRDEKGNIIYPDNMEEIAIESMRNLSKYCEQLGGYYPMPKQFYFSGFFSQQKMKGYFFPFSMEANYNSLMLEINRPATICHEYAHLKGFMFEDEANLIGFLACANSSDVTFQYSGYLSVLNYINNEYYDAIGRNNEIYDSRVKISDQVKKENVFLREAAWEKVEAKALINTEVVDKVSDKLSETSMVLNGVGDGILSYTRVVGLLLHYYDGSMEVQQTLADPGYLVQSDE</sequence>
<dbReference type="InterPro" id="IPR024294">
    <property type="entry name" value="DUF3810"/>
</dbReference>
<reference evidence="2 3" key="1">
    <citation type="submission" date="2024-02" db="EMBL/GenBank/DDBJ databases">
        <title>Bacterial strain from lacustrine sediment.</title>
        <authorList>
            <person name="Petit C."/>
            <person name="Fadhlaoui K."/>
        </authorList>
    </citation>
    <scope>NUCLEOTIDE SEQUENCE [LARGE SCALE GENOMIC DNA]</scope>
    <source>
        <strain evidence="2 3">IPX-CK</strain>
    </source>
</reference>
<feature type="transmembrane region" description="Helical" evidence="1">
    <location>
        <begin position="52"/>
        <end position="85"/>
    </location>
</feature>
<evidence type="ECO:0000313" key="3">
    <source>
        <dbReference type="Proteomes" id="UP001451571"/>
    </source>
</evidence>
<dbReference type="Pfam" id="PF12725">
    <property type="entry name" value="DUF3810"/>
    <property type="match status" value="1"/>
</dbReference>
<evidence type="ECO:0000256" key="1">
    <source>
        <dbReference type="SAM" id="Phobius"/>
    </source>
</evidence>
<organism evidence="2 3">
    <name type="scientific">Kineothrix sedimenti</name>
    <dbReference type="NCBI Taxonomy" id="3123317"/>
    <lineage>
        <taxon>Bacteria</taxon>
        <taxon>Bacillati</taxon>
        <taxon>Bacillota</taxon>
        <taxon>Clostridia</taxon>
        <taxon>Lachnospirales</taxon>
        <taxon>Lachnospiraceae</taxon>
        <taxon>Kineothrix</taxon>
    </lineage>
</organism>
<protein>
    <submittedName>
        <fullName evidence="2">DUF3810 domain-containing protein</fullName>
    </submittedName>
</protein>
<proteinExistence type="predicted"/>
<dbReference type="RefSeq" id="WP_342757658.1">
    <property type="nucleotide sequence ID" value="NZ_CP146256.1"/>
</dbReference>
<dbReference type="EMBL" id="CP146256">
    <property type="protein sequence ID" value="XAH74063.1"/>
    <property type="molecule type" value="Genomic_DNA"/>
</dbReference>
<keyword evidence="1" id="KW-1133">Transmembrane helix</keyword>
<gene>
    <name evidence="2" type="ORF">V6984_21595</name>
</gene>
<keyword evidence="1" id="KW-0812">Transmembrane</keyword>
<name>A0ABZ3EV04_9FIRM</name>
<feature type="transmembrane region" description="Helical" evidence="1">
    <location>
        <begin position="105"/>
        <end position="124"/>
    </location>
</feature>
<keyword evidence="3" id="KW-1185">Reference proteome</keyword>
<evidence type="ECO:0000313" key="2">
    <source>
        <dbReference type="EMBL" id="XAH74063.1"/>
    </source>
</evidence>
<dbReference type="Proteomes" id="UP001451571">
    <property type="component" value="Chromosome"/>
</dbReference>